<gene>
    <name evidence="2" type="ORF">MVI01_53760</name>
    <name evidence="3" type="ORF">SAMN04488504_10838</name>
</gene>
<dbReference type="Proteomes" id="UP000198717">
    <property type="component" value="Unassembled WGS sequence"/>
</dbReference>
<reference evidence="3 4" key="1">
    <citation type="submission" date="2016-10" db="EMBL/GenBank/DDBJ databases">
        <authorList>
            <person name="Varghese N."/>
            <person name="Submissions S."/>
        </authorList>
    </citation>
    <scope>NUCLEOTIDE SEQUENCE [LARGE SCALE GENOMIC DNA]</scope>
    <source>
        <strain evidence="3 4">DSM 2260</strain>
    </source>
</reference>
<dbReference type="EMBL" id="BJVY01000036">
    <property type="protein sequence ID" value="GEL73592.1"/>
    <property type="molecule type" value="Genomic_DNA"/>
</dbReference>
<protein>
    <recommendedName>
        <fullName evidence="6">CBM21 domain-containing protein</fullName>
    </recommendedName>
</protein>
<dbReference type="Proteomes" id="UP000321224">
    <property type="component" value="Unassembled WGS sequence"/>
</dbReference>
<evidence type="ECO:0000313" key="4">
    <source>
        <dbReference type="Proteomes" id="UP000198717"/>
    </source>
</evidence>
<dbReference type="EMBL" id="FNAJ01000008">
    <property type="protein sequence ID" value="SDE52344.1"/>
    <property type="molecule type" value="Genomic_DNA"/>
</dbReference>
<accession>A0A511HJ50</accession>
<proteinExistence type="predicted"/>
<keyword evidence="1" id="KW-0732">Signal</keyword>
<dbReference type="InterPro" id="IPR046181">
    <property type="entry name" value="DUF6209"/>
</dbReference>
<reference evidence="2 5" key="2">
    <citation type="submission" date="2019-07" db="EMBL/GenBank/DDBJ databases">
        <title>Whole genome shotgun sequence of Myxococcus virescens NBRC 100334.</title>
        <authorList>
            <person name="Hosoyama A."/>
            <person name="Uohara A."/>
            <person name="Ohji S."/>
            <person name="Ichikawa N."/>
        </authorList>
    </citation>
    <scope>NUCLEOTIDE SEQUENCE [LARGE SCALE GENOMIC DNA]</scope>
    <source>
        <strain evidence="2 5">NBRC 100334</strain>
    </source>
</reference>
<name>A0A511HJ50_9BACT</name>
<organism evidence="2 5">
    <name type="scientific">Myxococcus virescens</name>
    <dbReference type="NCBI Taxonomy" id="83456"/>
    <lineage>
        <taxon>Bacteria</taxon>
        <taxon>Pseudomonadati</taxon>
        <taxon>Myxococcota</taxon>
        <taxon>Myxococcia</taxon>
        <taxon>Myxococcales</taxon>
        <taxon>Cystobacterineae</taxon>
        <taxon>Myxococcaceae</taxon>
        <taxon>Myxococcus</taxon>
    </lineage>
</organism>
<evidence type="ECO:0008006" key="6">
    <source>
        <dbReference type="Google" id="ProtNLM"/>
    </source>
</evidence>
<evidence type="ECO:0000313" key="3">
    <source>
        <dbReference type="EMBL" id="SDE52344.1"/>
    </source>
</evidence>
<dbReference type="RefSeq" id="WP_090491571.1">
    <property type="nucleotide sequence ID" value="NZ_BJVY01000036.1"/>
</dbReference>
<evidence type="ECO:0000313" key="2">
    <source>
        <dbReference type="EMBL" id="GEL73592.1"/>
    </source>
</evidence>
<feature type="signal peptide" evidence="1">
    <location>
        <begin position="1"/>
        <end position="20"/>
    </location>
</feature>
<comment type="caution">
    <text evidence="2">The sequence shown here is derived from an EMBL/GenBank/DDBJ whole genome shotgun (WGS) entry which is preliminary data.</text>
</comment>
<sequence length="269" mass="29355">MKPLLSALLPLLCLASSASAAPQAPVAVQSDLAFLSGPPTLTFAADWSVTLSGQPEAGGALDIAYDTSRLPLCRGTGWTITGFAMSNRGPVQSFPVADATTVDAIAQTQLALAQGGTLELWFQNTDATGCSHWDSNLQYNFHTWVTQNPTISFHPAPAWTYTVHGTLQGGTTLMVDYDIGRIAQCRAQYMNYKAWGTTAYYRINGGLVTMLSLTASWGEWDAEFWRQIPAFIPLPPGPATLELWFSTQDRKGCQQWDSRYGQNYVFAIQ</sequence>
<keyword evidence="4" id="KW-1185">Reference proteome</keyword>
<dbReference type="Pfam" id="PF19714">
    <property type="entry name" value="DUF6209"/>
    <property type="match status" value="1"/>
</dbReference>
<evidence type="ECO:0000256" key="1">
    <source>
        <dbReference type="SAM" id="SignalP"/>
    </source>
</evidence>
<evidence type="ECO:0000313" key="5">
    <source>
        <dbReference type="Proteomes" id="UP000321224"/>
    </source>
</evidence>
<dbReference type="AlphaFoldDB" id="A0A511HJ50"/>
<feature type="chain" id="PRO_5022664487" description="CBM21 domain-containing protein" evidence="1">
    <location>
        <begin position="21"/>
        <end position="269"/>
    </location>
</feature>